<dbReference type="Gene3D" id="3.40.50.12710">
    <property type="match status" value="1"/>
</dbReference>
<dbReference type="InterPro" id="IPR029063">
    <property type="entry name" value="SAM-dependent_MTases_sf"/>
</dbReference>
<protein>
    <submittedName>
        <fullName evidence="3">SAM-dependent methyltransferase</fullName>
    </submittedName>
</protein>
<keyword evidence="1 3" id="KW-0489">Methyltransferase</keyword>
<dbReference type="Pfam" id="PF02636">
    <property type="entry name" value="Methyltransf_28"/>
    <property type="match status" value="1"/>
</dbReference>
<accession>A0A6G3ZSY5</accession>
<comment type="caution">
    <text evidence="3">The sequence shown here is derived from an EMBL/GenBank/DDBJ whole genome shotgun (WGS) entry which is preliminary data.</text>
</comment>
<dbReference type="InterPro" id="IPR038375">
    <property type="entry name" value="NDUFAF7_sf"/>
</dbReference>
<dbReference type="RefSeq" id="WP_163941678.1">
    <property type="nucleotide sequence ID" value="NZ_JAAIKC010000001.1"/>
</dbReference>
<dbReference type="AlphaFoldDB" id="A0A6G3ZSY5"/>
<dbReference type="InterPro" id="IPR003788">
    <property type="entry name" value="NDUFAF7"/>
</dbReference>
<keyword evidence="2 3" id="KW-0808">Transferase</keyword>
<sequence>MNTQLGHLDIVYQLKTAIRKTEKQMITFRDYMDICLYSEPNGYYRNARLKIGKDGDFYTSSSIGSVMGEVLASFIIKQIQTNEHRDSPIQLVEWGGGNGRLALHLLDEIKGIASEIYERLSYTMIESSGYHRQAQRETLESHAARVRFLSEEEWFSNHPTDGVYVLANELLDAFPVHRVRYQDEKYCESFVVWNEQVQAFEESWIFLDSKPLLDYIARLNVQWIDGQIFEVNLAAETWLSTVVKQISSGSIIIIDYGDDKDEIYSAHRQQGTLMCYRKHQAHGNPFMYQGDQDITSHVNFTSCMDIILQNGFKEFTLQTQREFLVEHGVLQKLQNHFDPNPFSDISKRNRAIRQLLLSDKMSELFKVLVAIKKR</sequence>
<gene>
    <name evidence="3" type="ORF">GK047_04355</name>
</gene>
<name>A0A6G3ZSY5_9BACL</name>
<dbReference type="SUPFAM" id="SSF53335">
    <property type="entry name" value="S-adenosyl-L-methionine-dependent methyltransferases"/>
    <property type="match status" value="1"/>
</dbReference>
<dbReference type="PANTHER" id="PTHR12049:SF7">
    <property type="entry name" value="PROTEIN ARGININE METHYLTRANSFERASE NDUFAF7, MITOCHONDRIAL"/>
    <property type="match status" value="1"/>
</dbReference>
<evidence type="ECO:0000256" key="2">
    <source>
        <dbReference type="ARBA" id="ARBA00022679"/>
    </source>
</evidence>
<dbReference type="PANTHER" id="PTHR12049">
    <property type="entry name" value="PROTEIN ARGININE METHYLTRANSFERASE NDUFAF7, MITOCHONDRIAL"/>
    <property type="match status" value="1"/>
</dbReference>
<reference evidence="3" key="1">
    <citation type="submission" date="2020-02" db="EMBL/GenBank/DDBJ databases">
        <authorList>
            <person name="Shen X.-R."/>
            <person name="Zhang Y.-X."/>
        </authorList>
    </citation>
    <scope>NUCLEOTIDE SEQUENCE</scope>
    <source>
        <strain evidence="3">SYP-B3998</strain>
    </source>
</reference>
<evidence type="ECO:0000313" key="3">
    <source>
        <dbReference type="EMBL" id="NEW05252.1"/>
    </source>
</evidence>
<dbReference type="GO" id="GO:0032259">
    <property type="term" value="P:methylation"/>
    <property type="evidence" value="ECO:0007669"/>
    <property type="project" value="UniProtKB-KW"/>
</dbReference>
<proteinExistence type="predicted"/>
<dbReference type="GO" id="GO:0035243">
    <property type="term" value="F:protein-arginine omega-N symmetric methyltransferase activity"/>
    <property type="evidence" value="ECO:0007669"/>
    <property type="project" value="TreeGrafter"/>
</dbReference>
<evidence type="ECO:0000256" key="1">
    <source>
        <dbReference type="ARBA" id="ARBA00022603"/>
    </source>
</evidence>
<organism evidence="3">
    <name type="scientific">Paenibacillus sp. SYP-B3998</name>
    <dbReference type="NCBI Taxonomy" id="2678564"/>
    <lineage>
        <taxon>Bacteria</taxon>
        <taxon>Bacillati</taxon>
        <taxon>Bacillota</taxon>
        <taxon>Bacilli</taxon>
        <taxon>Bacillales</taxon>
        <taxon>Paenibacillaceae</taxon>
        <taxon>Paenibacillus</taxon>
    </lineage>
</organism>
<dbReference type="EMBL" id="JAAIKC010000001">
    <property type="protein sequence ID" value="NEW05252.1"/>
    <property type="molecule type" value="Genomic_DNA"/>
</dbReference>